<evidence type="ECO:0000256" key="3">
    <source>
        <dbReference type="SAM" id="MobiDB-lite"/>
    </source>
</evidence>
<dbReference type="EMBL" id="LR877146">
    <property type="protein sequence ID" value="CAD2214065.1"/>
    <property type="molecule type" value="Genomic_DNA"/>
</dbReference>
<sequence>MITNSGRRGSDALQSLLVPLQEENNSTTEECDELVSFLEDFNEGDLEKYHHHELLLFPKLPSCATRSGLLSLYKILVVGDRGVGKTTFVDFYGNFFRELVVQKISGGRRMPTSGGTSPTTQLEFLTREVTLAPNYVAHSEDSLPSTVSVQFWDTPGGIASLQLGENFEADLDDDQEGSLRESTVERTEADHSNRALFKNVCGIFFVYSVDNRESLMHIPRYYSSLLQSINSVNGSSCYFDDVVCYVVGNKMDRCPSNTEEGENIAHVLNMKHVVVSSVFSKPALAYNRSLLLAFTQMLLTVNAIRTMKDAEKLRRDSHAKTTRPRPTSDRKRFSQVDVSGIGNHQLSASANTGDNCSSM</sequence>
<protein>
    <submittedName>
        <fullName evidence="4">Ras family, putative</fullName>
    </submittedName>
</protein>
<gene>
    <name evidence="4" type="ORF">ADEAN_000150900</name>
</gene>
<evidence type="ECO:0000256" key="2">
    <source>
        <dbReference type="ARBA" id="ARBA00023134"/>
    </source>
</evidence>
<dbReference type="Pfam" id="PF00071">
    <property type="entry name" value="Ras"/>
    <property type="match status" value="1"/>
</dbReference>
<evidence type="ECO:0000256" key="1">
    <source>
        <dbReference type="ARBA" id="ARBA00022741"/>
    </source>
</evidence>
<dbReference type="Proteomes" id="UP000515908">
    <property type="component" value="Chromosome 02"/>
</dbReference>
<dbReference type="InterPro" id="IPR001806">
    <property type="entry name" value="Small_GTPase"/>
</dbReference>
<dbReference type="SUPFAM" id="SSF52540">
    <property type="entry name" value="P-loop containing nucleoside triphosphate hydrolases"/>
    <property type="match status" value="1"/>
</dbReference>
<dbReference type="GO" id="GO:0003924">
    <property type="term" value="F:GTPase activity"/>
    <property type="evidence" value="ECO:0007669"/>
    <property type="project" value="InterPro"/>
</dbReference>
<keyword evidence="5" id="KW-1185">Reference proteome</keyword>
<dbReference type="PRINTS" id="PR00449">
    <property type="entry name" value="RASTRNSFRMNG"/>
</dbReference>
<keyword evidence="2" id="KW-0342">GTP-binding</keyword>
<dbReference type="GO" id="GO:0005525">
    <property type="term" value="F:GTP binding"/>
    <property type="evidence" value="ECO:0007669"/>
    <property type="project" value="UniProtKB-KW"/>
</dbReference>
<evidence type="ECO:0000313" key="4">
    <source>
        <dbReference type="EMBL" id="CAD2214065.1"/>
    </source>
</evidence>
<evidence type="ECO:0000313" key="5">
    <source>
        <dbReference type="Proteomes" id="UP000515908"/>
    </source>
</evidence>
<dbReference type="InterPro" id="IPR027417">
    <property type="entry name" value="P-loop_NTPase"/>
</dbReference>
<reference evidence="4 5" key="1">
    <citation type="submission" date="2020-08" db="EMBL/GenBank/DDBJ databases">
        <authorList>
            <person name="Newling K."/>
            <person name="Davey J."/>
            <person name="Forrester S."/>
        </authorList>
    </citation>
    <scope>NUCLEOTIDE SEQUENCE [LARGE SCALE GENOMIC DNA]</scope>
    <source>
        <strain evidence="5">Crithidia deanei Carvalho (ATCC PRA-265)</strain>
    </source>
</reference>
<name>A0A7G2C3H0_9TRYP</name>
<feature type="region of interest" description="Disordered" evidence="3">
    <location>
        <begin position="312"/>
        <end position="336"/>
    </location>
</feature>
<dbReference type="PANTHER" id="PTHR24073">
    <property type="entry name" value="DRAB5-RELATED"/>
    <property type="match status" value="1"/>
</dbReference>
<dbReference type="Gene3D" id="3.40.50.300">
    <property type="entry name" value="P-loop containing nucleotide triphosphate hydrolases"/>
    <property type="match status" value="1"/>
</dbReference>
<dbReference type="PROSITE" id="PS51419">
    <property type="entry name" value="RAB"/>
    <property type="match status" value="1"/>
</dbReference>
<proteinExistence type="predicted"/>
<keyword evidence="1" id="KW-0547">Nucleotide-binding</keyword>
<accession>A0A7G2C3H0</accession>
<organism evidence="4 5">
    <name type="scientific">Angomonas deanei</name>
    <dbReference type="NCBI Taxonomy" id="59799"/>
    <lineage>
        <taxon>Eukaryota</taxon>
        <taxon>Discoba</taxon>
        <taxon>Euglenozoa</taxon>
        <taxon>Kinetoplastea</taxon>
        <taxon>Metakinetoplastina</taxon>
        <taxon>Trypanosomatida</taxon>
        <taxon>Trypanosomatidae</taxon>
        <taxon>Strigomonadinae</taxon>
        <taxon>Angomonas</taxon>
    </lineage>
</organism>
<dbReference type="AlphaFoldDB" id="A0A7G2C3H0"/>
<dbReference type="VEuPathDB" id="TriTrypDB:ADEAN_000150900"/>